<protein>
    <submittedName>
        <fullName evidence="1">Uncharacterized protein</fullName>
    </submittedName>
</protein>
<dbReference type="EMBL" id="JAODUP010000739">
    <property type="protein sequence ID" value="KAK2144661.1"/>
    <property type="molecule type" value="Genomic_DNA"/>
</dbReference>
<comment type="caution">
    <text evidence="1">The sequence shown here is derived from an EMBL/GenBank/DDBJ whole genome shotgun (WGS) entry which is preliminary data.</text>
</comment>
<proteinExistence type="predicted"/>
<reference evidence="1" key="1">
    <citation type="journal article" date="2023" name="Mol. Biol. Evol.">
        <title>Third-Generation Sequencing Reveals the Adaptive Role of the Epigenome in Three Deep-Sea Polychaetes.</title>
        <authorList>
            <person name="Perez M."/>
            <person name="Aroh O."/>
            <person name="Sun Y."/>
            <person name="Lan Y."/>
            <person name="Juniper S.K."/>
            <person name="Young C.R."/>
            <person name="Angers B."/>
            <person name="Qian P.Y."/>
        </authorList>
    </citation>
    <scope>NUCLEOTIDE SEQUENCE</scope>
    <source>
        <strain evidence="1">P08H-3</strain>
    </source>
</reference>
<dbReference type="PANTHER" id="PTHR33332">
    <property type="entry name" value="REVERSE TRANSCRIPTASE DOMAIN-CONTAINING PROTEIN"/>
    <property type="match status" value="1"/>
</dbReference>
<gene>
    <name evidence="1" type="ORF">LSH36_739g02000</name>
</gene>
<sequence length="158" mass="18169">MDDSNLLKLNDNKINILYLVSPHCVKTLKTPALQMGASSITPNGSVKNLGVIFDQCINMHEHVTSVCRAAYYHLKNIHCLKAFLTQESLVTVVHAFVTSRTDYCNSLLYGISDYNINRLQRIQNNTRKYDHITPILQKLHWLHVRQRAYPFQDSVNNL</sequence>
<evidence type="ECO:0000313" key="2">
    <source>
        <dbReference type="Proteomes" id="UP001208570"/>
    </source>
</evidence>
<keyword evidence="2" id="KW-1185">Reference proteome</keyword>
<accession>A0AAD9J103</accession>
<evidence type="ECO:0000313" key="1">
    <source>
        <dbReference type="EMBL" id="KAK2144661.1"/>
    </source>
</evidence>
<organism evidence="1 2">
    <name type="scientific">Paralvinella palmiformis</name>
    <dbReference type="NCBI Taxonomy" id="53620"/>
    <lineage>
        <taxon>Eukaryota</taxon>
        <taxon>Metazoa</taxon>
        <taxon>Spiralia</taxon>
        <taxon>Lophotrochozoa</taxon>
        <taxon>Annelida</taxon>
        <taxon>Polychaeta</taxon>
        <taxon>Sedentaria</taxon>
        <taxon>Canalipalpata</taxon>
        <taxon>Terebellida</taxon>
        <taxon>Terebelliformia</taxon>
        <taxon>Alvinellidae</taxon>
        <taxon>Paralvinella</taxon>
    </lineage>
</organism>
<dbReference type="Proteomes" id="UP001208570">
    <property type="component" value="Unassembled WGS sequence"/>
</dbReference>
<name>A0AAD9J103_9ANNE</name>
<dbReference type="AlphaFoldDB" id="A0AAD9J103"/>